<organism evidence="2 3">
    <name type="scientific">Candidatus Kinetoplastidibacterium blastocrithidiae TCC012E</name>
    <dbReference type="NCBI Taxonomy" id="1208922"/>
    <lineage>
        <taxon>Bacteria</taxon>
        <taxon>Pseudomonadati</taxon>
        <taxon>Pseudomonadota</taxon>
        <taxon>Betaproteobacteria</taxon>
        <taxon>Candidatus Kinetoplastidibacterium</taxon>
    </lineage>
</organism>
<dbReference type="HOGENOM" id="CLU_1364100_0_0_4"/>
<keyword evidence="3" id="KW-1185">Reference proteome</keyword>
<reference evidence="2 3" key="1">
    <citation type="journal article" date="2013" name="Genome Biol. Evol.">
        <title>Genome evolution and phylogenomic analysis of candidatus kinetoplastibacterium, the betaproteobacterial endosymbionts of strigomonas and angomonas.</title>
        <authorList>
            <person name="Alves J.M."/>
            <person name="Serrano M.G."/>
            <person name="Maia da Silva F."/>
            <person name="Voegtly L.J."/>
            <person name="Matveyev A.V."/>
            <person name="Teixeira M.M."/>
            <person name="Camargo E.P."/>
            <person name="Buck G.A."/>
        </authorList>
    </citation>
    <scope>NUCLEOTIDE SEQUENCE [LARGE SCALE GENOMIC DNA]</scope>
    <source>
        <strain evidence="2 3">TCC012E</strain>
    </source>
</reference>
<dbReference type="Proteomes" id="UP000011563">
    <property type="component" value="Chromosome"/>
</dbReference>
<dbReference type="KEGG" id="kbt:BCUE_0003"/>
<gene>
    <name evidence="2" type="ORF">BCUE_0003</name>
</gene>
<proteinExistence type="predicted"/>
<accession>M1ME49</accession>
<evidence type="ECO:0000256" key="1">
    <source>
        <dbReference type="SAM" id="Coils"/>
    </source>
</evidence>
<dbReference type="RefSeq" id="WP_015390069.1">
    <property type="nucleotide sequence ID" value="NC_020285.1"/>
</dbReference>
<sequence>MLSEIDSLIFRVNSLIDKFKDIRSENADLEDKVKKCNIEISNIKEICGKKELDIIYWKDKFIELEENFIDQAKYYDLEISRLKEAYNKQNSDVICWKNKSIESEDRIVSLISEKEAMENVLTSKLRAQEECYKEKEALMKNYEHKLRDILLSQESKISHMRSNVQSAINRLGELANKLPCIFSNEDDSNGTS</sequence>
<name>M1ME49_9PROT</name>
<dbReference type="PATRIC" id="fig|1208922.3.peg.570"/>
<evidence type="ECO:0000313" key="3">
    <source>
        <dbReference type="Proteomes" id="UP000011563"/>
    </source>
</evidence>
<feature type="coiled-coil region" evidence="1">
    <location>
        <begin position="12"/>
        <end position="46"/>
    </location>
</feature>
<dbReference type="EMBL" id="CP003807">
    <property type="protein sequence ID" value="AGF50005.1"/>
    <property type="molecule type" value="Genomic_DNA"/>
</dbReference>
<protein>
    <submittedName>
        <fullName evidence="2">Uncharacterized protein</fullName>
    </submittedName>
</protein>
<dbReference type="AlphaFoldDB" id="M1ME49"/>
<keyword evidence="1" id="KW-0175">Coiled coil</keyword>
<evidence type="ECO:0000313" key="2">
    <source>
        <dbReference type="EMBL" id="AGF50005.1"/>
    </source>
</evidence>